<accession>A0A5P8K1T1</accession>
<proteinExistence type="predicted"/>
<sequence>MPKPKTLTCQTCRSRELHEPLTPDEKKWLEGQLGNRIGDDFYKCVNGLPDGRICLNLRRHSVEKHFALTKRLPDKKE</sequence>
<dbReference type="EMBL" id="CP045096">
    <property type="protein sequence ID" value="QFQ97203.1"/>
    <property type="molecule type" value="Genomic_DNA"/>
</dbReference>
<name>A0A5P8K1T1_9ACTN</name>
<dbReference type="AlphaFoldDB" id="A0A5P8K1T1"/>
<evidence type="ECO:0000313" key="2">
    <source>
        <dbReference type="Proteomes" id="UP000327294"/>
    </source>
</evidence>
<protein>
    <submittedName>
        <fullName evidence="1">Uncharacterized protein</fullName>
    </submittedName>
</protein>
<organism evidence="1 2">
    <name type="scientific">Streptomyces phaeolivaceus</name>
    <dbReference type="NCBI Taxonomy" id="2653200"/>
    <lineage>
        <taxon>Bacteria</taxon>
        <taxon>Bacillati</taxon>
        <taxon>Actinomycetota</taxon>
        <taxon>Actinomycetes</taxon>
        <taxon>Kitasatosporales</taxon>
        <taxon>Streptomycetaceae</taxon>
        <taxon>Streptomyces</taxon>
    </lineage>
</organism>
<reference evidence="1 2" key="1">
    <citation type="submission" date="2019-10" db="EMBL/GenBank/DDBJ databases">
        <title>Streptomyces sp. strain GY16 isolated from leaves of Broussonetia papyrifera.</title>
        <authorList>
            <person name="Mo P."/>
        </authorList>
    </citation>
    <scope>NUCLEOTIDE SEQUENCE [LARGE SCALE GENOMIC DNA]</scope>
    <source>
        <strain evidence="1 2">GY16</strain>
    </source>
</reference>
<gene>
    <name evidence="1" type="ORF">F9278_14385</name>
</gene>
<dbReference type="KEGG" id="sphv:F9278_14385"/>
<keyword evidence="2" id="KW-1185">Reference proteome</keyword>
<evidence type="ECO:0000313" key="1">
    <source>
        <dbReference type="EMBL" id="QFQ97203.1"/>
    </source>
</evidence>
<dbReference type="RefSeq" id="WP_152168687.1">
    <property type="nucleotide sequence ID" value="NZ_CP045096.1"/>
</dbReference>
<dbReference type="Proteomes" id="UP000327294">
    <property type="component" value="Chromosome"/>
</dbReference>